<name>A0A4R6TZ93_9BACI</name>
<feature type="domain" description="CAAX prenyl protease 2/Lysostaphin resistance protein A-like" evidence="2">
    <location>
        <begin position="138"/>
        <end position="224"/>
    </location>
</feature>
<gene>
    <name evidence="3" type="ORF">EV213_11323</name>
</gene>
<evidence type="ECO:0000259" key="2">
    <source>
        <dbReference type="Pfam" id="PF02517"/>
    </source>
</evidence>
<keyword evidence="1" id="KW-1133">Transmembrane helix</keyword>
<dbReference type="RefSeq" id="WP_166639326.1">
    <property type="nucleotide sequence ID" value="NZ_SNYJ01000013.1"/>
</dbReference>
<feature type="transmembrane region" description="Helical" evidence="1">
    <location>
        <begin position="51"/>
        <end position="72"/>
    </location>
</feature>
<keyword evidence="4" id="KW-1185">Reference proteome</keyword>
<feature type="transmembrane region" description="Helical" evidence="1">
    <location>
        <begin position="216"/>
        <end position="237"/>
    </location>
</feature>
<dbReference type="Pfam" id="PF02517">
    <property type="entry name" value="Rce1-like"/>
    <property type="match status" value="1"/>
</dbReference>
<evidence type="ECO:0000313" key="3">
    <source>
        <dbReference type="EMBL" id="TDQ37389.1"/>
    </source>
</evidence>
<feature type="transmembrane region" description="Helical" evidence="1">
    <location>
        <begin position="92"/>
        <end position="116"/>
    </location>
</feature>
<evidence type="ECO:0000313" key="4">
    <source>
        <dbReference type="Proteomes" id="UP000295632"/>
    </source>
</evidence>
<dbReference type="GO" id="GO:0080120">
    <property type="term" value="P:CAAX-box protein maturation"/>
    <property type="evidence" value="ECO:0007669"/>
    <property type="project" value="UniProtKB-ARBA"/>
</dbReference>
<sequence>MNSNPSTTPEHIAQEKRRPGWPEIGMMVLGYVVVMAVAIPLIFTLTEEGSVVHGISLAALSGLAGLGAFFAAYILRIRSGASFGFRRTSGRWLLVAVGLGLGVFVLARIFVIVIYYGFGYTENTQESYIAAANGGTVALLLQLVMIAVLTPLGEEFAFRGVLTNALQKYGPWVSILGSAVIFATAHGINEVWPLAFFAGLATGYLFYRTGSIWPCVVVHAVNNAAGTLFSVIAVNYIV</sequence>
<dbReference type="Proteomes" id="UP000295632">
    <property type="component" value="Unassembled WGS sequence"/>
</dbReference>
<accession>A0A4R6TZ93</accession>
<dbReference type="PANTHER" id="PTHR43592:SF15">
    <property type="entry name" value="CAAX AMINO TERMINAL PROTEASE FAMILY PROTEIN"/>
    <property type="match status" value="1"/>
</dbReference>
<proteinExistence type="predicted"/>
<feature type="transmembrane region" description="Helical" evidence="1">
    <location>
        <begin position="24"/>
        <end position="45"/>
    </location>
</feature>
<dbReference type="EMBL" id="SNYJ01000013">
    <property type="protein sequence ID" value="TDQ37389.1"/>
    <property type="molecule type" value="Genomic_DNA"/>
</dbReference>
<dbReference type="InterPro" id="IPR003675">
    <property type="entry name" value="Rce1/LyrA-like_dom"/>
</dbReference>
<keyword evidence="1" id="KW-0472">Membrane</keyword>
<evidence type="ECO:0000256" key="1">
    <source>
        <dbReference type="SAM" id="Phobius"/>
    </source>
</evidence>
<keyword evidence="1" id="KW-0812">Transmembrane</keyword>
<organism evidence="3 4">
    <name type="scientific">Aureibacillus halotolerans</name>
    <dbReference type="NCBI Taxonomy" id="1508390"/>
    <lineage>
        <taxon>Bacteria</taxon>
        <taxon>Bacillati</taxon>
        <taxon>Bacillota</taxon>
        <taxon>Bacilli</taxon>
        <taxon>Bacillales</taxon>
        <taxon>Bacillaceae</taxon>
        <taxon>Aureibacillus</taxon>
    </lineage>
</organism>
<comment type="caution">
    <text evidence="3">The sequence shown here is derived from an EMBL/GenBank/DDBJ whole genome shotgun (WGS) entry which is preliminary data.</text>
</comment>
<feature type="transmembrane region" description="Helical" evidence="1">
    <location>
        <begin position="169"/>
        <end position="185"/>
    </location>
</feature>
<reference evidence="3 4" key="1">
    <citation type="submission" date="2019-03" db="EMBL/GenBank/DDBJ databases">
        <title>Genomic Encyclopedia of Type Strains, Phase IV (KMG-IV): sequencing the most valuable type-strain genomes for metagenomic binning, comparative biology and taxonomic classification.</title>
        <authorList>
            <person name="Goeker M."/>
        </authorList>
    </citation>
    <scope>NUCLEOTIDE SEQUENCE [LARGE SCALE GENOMIC DNA]</scope>
    <source>
        <strain evidence="3 4">DSM 28697</strain>
    </source>
</reference>
<dbReference type="PANTHER" id="PTHR43592">
    <property type="entry name" value="CAAX AMINO TERMINAL PROTEASE"/>
    <property type="match status" value="1"/>
</dbReference>
<dbReference type="GO" id="GO:0004175">
    <property type="term" value="F:endopeptidase activity"/>
    <property type="evidence" value="ECO:0007669"/>
    <property type="project" value="UniProtKB-ARBA"/>
</dbReference>
<feature type="transmembrane region" description="Helical" evidence="1">
    <location>
        <begin position="128"/>
        <end position="149"/>
    </location>
</feature>
<dbReference type="AlphaFoldDB" id="A0A4R6TZ93"/>
<protein>
    <recommendedName>
        <fullName evidence="2">CAAX prenyl protease 2/Lysostaphin resistance protein A-like domain-containing protein</fullName>
    </recommendedName>
</protein>